<name>A0ABQ5J7W9_9ASTR</name>
<dbReference type="EMBL" id="BQNB010021552">
    <property type="protein sequence ID" value="GJU07563.1"/>
    <property type="molecule type" value="Genomic_DNA"/>
</dbReference>
<reference evidence="1" key="1">
    <citation type="journal article" date="2022" name="Int. J. Mol. Sci.">
        <title>Draft Genome of Tanacetum Coccineum: Genomic Comparison of Closely Related Tanacetum-Family Plants.</title>
        <authorList>
            <person name="Yamashiro T."/>
            <person name="Shiraishi A."/>
            <person name="Nakayama K."/>
            <person name="Satake H."/>
        </authorList>
    </citation>
    <scope>NUCLEOTIDE SEQUENCE</scope>
</reference>
<evidence type="ECO:0000313" key="2">
    <source>
        <dbReference type="Proteomes" id="UP001151760"/>
    </source>
</evidence>
<evidence type="ECO:0000313" key="1">
    <source>
        <dbReference type="EMBL" id="GJU07563.1"/>
    </source>
</evidence>
<proteinExistence type="predicted"/>
<accession>A0ABQ5J7W9</accession>
<protein>
    <submittedName>
        <fullName evidence="1">Uncharacterized protein</fullName>
    </submittedName>
</protein>
<comment type="caution">
    <text evidence="1">The sequence shown here is derived from an EMBL/GenBank/DDBJ whole genome shotgun (WGS) entry which is preliminary data.</text>
</comment>
<keyword evidence="2" id="KW-1185">Reference proteome</keyword>
<sequence length="98" mass="11390">MESSDPVDTPMVEKSKLDEDTQGKFVDLTHYRGMVSTLMYLIASRPDLTFAVFMCARFAKKLIRSYNLEVCNYWETDLLPGHQKGRKALRYPVRKLNI</sequence>
<reference evidence="1" key="2">
    <citation type="submission" date="2022-01" db="EMBL/GenBank/DDBJ databases">
        <authorList>
            <person name="Yamashiro T."/>
            <person name="Shiraishi A."/>
            <person name="Satake H."/>
            <person name="Nakayama K."/>
        </authorList>
    </citation>
    <scope>NUCLEOTIDE SEQUENCE</scope>
</reference>
<organism evidence="1 2">
    <name type="scientific">Tanacetum coccineum</name>
    <dbReference type="NCBI Taxonomy" id="301880"/>
    <lineage>
        <taxon>Eukaryota</taxon>
        <taxon>Viridiplantae</taxon>
        <taxon>Streptophyta</taxon>
        <taxon>Embryophyta</taxon>
        <taxon>Tracheophyta</taxon>
        <taxon>Spermatophyta</taxon>
        <taxon>Magnoliopsida</taxon>
        <taxon>eudicotyledons</taxon>
        <taxon>Gunneridae</taxon>
        <taxon>Pentapetalae</taxon>
        <taxon>asterids</taxon>
        <taxon>campanulids</taxon>
        <taxon>Asterales</taxon>
        <taxon>Asteraceae</taxon>
        <taxon>Asteroideae</taxon>
        <taxon>Anthemideae</taxon>
        <taxon>Anthemidinae</taxon>
        <taxon>Tanacetum</taxon>
    </lineage>
</organism>
<gene>
    <name evidence="1" type="ORF">Tco_1123993</name>
</gene>
<dbReference type="Proteomes" id="UP001151760">
    <property type="component" value="Unassembled WGS sequence"/>
</dbReference>